<reference evidence="2" key="1">
    <citation type="submission" date="2017-05" db="EMBL/GenBank/DDBJ databases">
        <authorList>
            <person name="QRISCLOUD D."/>
        </authorList>
    </citation>
    <scope>NUCLEOTIDE SEQUENCE</scope>
</reference>
<name>A0A4Q8KBH8_HADCE</name>
<sequence>MRAYSLLILSFLLLASAVLINSAKLSMSEESLLSPVMEGRLTPPEGTCVRQGGGCSVMNVFAESCCGMTKCKCDYGFAGNCKCYASTKG</sequence>
<evidence type="ECO:0000256" key="1">
    <source>
        <dbReference type="SAM" id="SignalP"/>
    </source>
</evidence>
<protein>
    <submittedName>
        <fullName evidence="2">U32-Hexatoxin-Hc1a_2</fullName>
    </submittedName>
</protein>
<proteinExistence type="predicted"/>
<accession>A0A4Q8KBH8</accession>
<feature type="chain" id="PRO_5020352965" evidence="1">
    <location>
        <begin position="18"/>
        <end position="89"/>
    </location>
</feature>
<evidence type="ECO:0000313" key="2">
    <source>
        <dbReference type="EMBL" id="SNX37053.1"/>
    </source>
</evidence>
<dbReference type="AlphaFoldDB" id="A0A4Q8KBH8"/>
<reference evidence="2" key="2">
    <citation type="submission" date="2019-05" db="EMBL/GenBank/DDBJ databases">
        <title>Unravelling the molecular evolution of spider venoms.</title>
        <authorList>
            <person name="Pineda S."/>
        </authorList>
    </citation>
    <scope>NUCLEOTIDE SEQUENCE</scope>
</reference>
<keyword evidence="1" id="KW-0732">Signal</keyword>
<dbReference type="EMBL" id="HAHJ01000563">
    <property type="protein sequence ID" value="SNX37053.1"/>
    <property type="molecule type" value="Transcribed_RNA"/>
</dbReference>
<feature type="signal peptide" evidence="1">
    <location>
        <begin position="1"/>
        <end position="17"/>
    </location>
</feature>
<organism evidence="2">
    <name type="scientific">Hadronyche cerberea</name>
    <name type="common">Southern tree funnel-web spider</name>
    <dbReference type="NCBI Taxonomy" id="1107879"/>
    <lineage>
        <taxon>Eukaryota</taxon>
        <taxon>Metazoa</taxon>
        <taxon>Ecdysozoa</taxon>
        <taxon>Arthropoda</taxon>
        <taxon>Chelicerata</taxon>
        <taxon>Arachnida</taxon>
        <taxon>Araneae</taxon>
        <taxon>Mygalomorphae</taxon>
        <taxon>Avicularoidea</taxon>
        <taxon>Hexathelidae</taxon>
        <taxon>Hadronyche</taxon>
    </lineage>
</organism>